<dbReference type="Gene3D" id="3.40.50.10330">
    <property type="entry name" value="Probable inorganic polyphosphate/atp-NAD kinase, domain 1"/>
    <property type="match status" value="1"/>
</dbReference>
<dbReference type="SUPFAM" id="SSF48317">
    <property type="entry name" value="Acid phosphatase/Vanadium-dependent haloperoxidase"/>
    <property type="match status" value="1"/>
</dbReference>
<dbReference type="InterPro" id="IPR016064">
    <property type="entry name" value="NAD/diacylglycerol_kinase_sf"/>
</dbReference>
<dbReference type="InterPro" id="IPR045540">
    <property type="entry name" value="YegS/DAGK_C"/>
</dbReference>
<proteinExistence type="inferred from homology"/>
<dbReference type="EMBL" id="BAAAYX010000009">
    <property type="protein sequence ID" value="GAA3705790.1"/>
    <property type="molecule type" value="Genomic_DNA"/>
</dbReference>
<feature type="region of interest" description="Disordered" evidence="9">
    <location>
        <begin position="535"/>
        <end position="575"/>
    </location>
</feature>
<name>A0ABP7DKR8_9ACTN</name>
<keyword evidence="7" id="KW-0444">Lipid biosynthesis</keyword>
<sequence>MSARRSRTSVLITASLLVAFVGWSVLLFSWPAMLALDYRLVAPPLDPMSNQAQIAAAFALLAWPGLQYLALVGLAVWAYRRRLRALTYALLLTVALGWAAGSLIKWFVARPRPPEHLDVMTAWGYAYPSGHMVGIVSSCIVVGAAFRVSRSSPRARLLWTIGATALILAVAFDRWFLGAHHIADIVGGALLGAFSATFALVVCGVSVPIPHTAVVEIVRERREAAHPTPVTDQKRCAVIYNPAKVTDWALFRRHVEYELRTRGWARPLWLETTVDDPGRAQTAQAVAEGVDLVVGAGGDGTVRVICSGLAGTGIPFGMVPAGTSNLLARNLGIPRDEAAALRVAFDGVDKPIDLVRVTADGGPEDHFAVMAGVGIDAVIMQDTNPDLKKTVGSAAYFVSAAKNANHPALHTTIRVDDRPVLRRRASVIVIGNVGLLPSGILLIPDAQPDDGLLDVLVASPRSVRDWVRLVTQVVTRQKRGDDQLDRLTGRRVEITVEPRDQYQLDGDTAGECATLVAEIVPGALTVRVPPVQPRSLTAAADSTDLTDDPSAYESEAVGSADEAVSGRAAPVPAGR</sequence>
<dbReference type="InterPro" id="IPR017438">
    <property type="entry name" value="ATP-NAD_kinase_N"/>
</dbReference>
<keyword evidence="6" id="KW-0067">ATP-binding</keyword>
<evidence type="ECO:0000256" key="5">
    <source>
        <dbReference type="ARBA" id="ARBA00022777"/>
    </source>
</evidence>
<keyword evidence="10" id="KW-0812">Transmembrane</keyword>
<comment type="similarity">
    <text evidence="2">Belongs to the diacylglycerol/lipid kinase family.</text>
</comment>
<keyword evidence="7" id="KW-0594">Phospholipid biosynthesis</keyword>
<dbReference type="Gene3D" id="2.60.200.40">
    <property type="match status" value="1"/>
</dbReference>
<feature type="domain" description="DAGKc" evidence="11">
    <location>
        <begin position="231"/>
        <end position="361"/>
    </location>
</feature>
<evidence type="ECO:0000256" key="6">
    <source>
        <dbReference type="ARBA" id="ARBA00022840"/>
    </source>
</evidence>
<evidence type="ECO:0000256" key="9">
    <source>
        <dbReference type="SAM" id="MobiDB-lite"/>
    </source>
</evidence>
<dbReference type="InterPro" id="IPR036938">
    <property type="entry name" value="PAP2/HPO_sf"/>
</dbReference>
<feature type="transmembrane region" description="Helical" evidence="10">
    <location>
        <begin position="86"/>
        <end position="108"/>
    </location>
</feature>
<dbReference type="SMART" id="SM00046">
    <property type="entry name" value="DAGKc"/>
    <property type="match status" value="1"/>
</dbReference>
<keyword evidence="13" id="KW-1185">Reference proteome</keyword>
<evidence type="ECO:0000256" key="4">
    <source>
        <dbReference type="ARBA" id="ARBA00022741"/>
    </source>
</evidence>
<feature type="compositionally biased region" description="Low complexity" evidence="9">
    <location>
        <begin position="535"/>
        <end position="551"/>
    </location>
</feature>
<keyword evidence="4" id="KW-0547">Nucleotide-binding</keyword>
<dbReference type="Proteomes" id="UP001500051">
    <property type="component" value="Unassembled WGS sequence"/>
</dbReference>
<evidence type="ECO:0000256" key="1">
    <source>
        <dbReference type="ARBA" id="ARBA00001946"/>
    </source>
</evidence>
<dbReference type="PANTHER" id="PTHR12358:SF54">
    <property type="entry name" value="SPHINGOSINE KINASE RELATED PROTEIN"/>
    <property type="match status" value="1"/>
</dbReference>
<feature type="transmembrane region" description="Helical" evidence="10">
    <location>
        <begin position="54"/>
        <end position="79"/>
    </location>
</feature>
<dbReference type="InterPro" id="IPR050187">
    <property type="entry name" value="Lipid_Phosphate_FormReg"/>
</dbReference>
<keyword evidence="3" id="KW-0808">Transferase</keyword>
<dbReference type="Pfam" id="PF01569">
    <property type="entry name" value="PAP2"/>
    <property type="match status" value="1"/>
</dbReference>
<evidence type="ECO:0000256" key="8">
    <source>
        <dbReference type="ARBA" id="ARBA00023264"/>
    </source>
</evidence>
<evidence type="ECO:0000256" key="3">
    <source>
        <dbReference type="ARBA" id="ARBA00022679"/>
    </source>
</evidence>
<dbReference type="InterPro" id="IPR001206">
    <property type="entry name" value="Diacylglycerol_kinase_cat_dom"/>
</dbReference>
<evidence type="ECO:0000313" key="13">
    <source>
        <dbReference type="Proteomes" id="UP001500051"/>
    </source>
</evidence>
<feature type="transmembrane region" description="Helical" evidence="10">
    <location>
        <begin position="189"/>
        <end position="209"/>
    </location>
</feature>
<keyword evidence="10" id="KW-0472">Membrane</keyword>
<protein>
    <recommendedName>
        <fullName evidence="11">DAGKc domain-containing protein</fullName>
    </recommendedName>
</protein>
<feature type="transmembrane region" description="Helical" evidence="10">
    <location>
        <begin position="128"/>
        <end position="146"/>
    </location>
</feature>
<evidence type="ECO:0000256" key="2">
    <source>
        <dbReference type="ARBA" id="ARBA00005983"/>
    </source>
</evidence>
<dbReference type="RefSeq" id="WP_344812618.1">
    <property type="nucleotide sequence ID" value="NZ_BAAAYX010000009.1"/>
</dbReference>
<evidence type="ECO:0000259" key="11">
    <source>
        <dbReference type="PROSITE" id="PS50146"/>
    </source>
</evidence>
<keyword evidence="7" id="KW-0443">Lipid metabolism</keyword>
<feature type="transmembrane region" description="Helical" evidence="10">
    <location>
        <begin position="158"/>
        <end position="177"/>
    </location>
</feature>
<dbReference type="Pfam" id="PF00781">
    <property type="entry name" value="DAGK_cat"/>
    <property type="match status" value="1"/>
</dbReference>
<dbReference type="SUPFAM" id="SSF111331">
    <property type="entry name" value="NAD kinase/diacylglycerol kinase-like"/>
    <property type="match status" value="1"/>
</dbReference>
<gene>
    <name evidence="12" type="ORF">GCM10022204_24180</name>
</gene>
<dbReference type="Gene3D" id="1.20.144.10">
    <property type="entry name" value="Phosphatidic acid phosphatase type 2/haloperoxidase"/>
    <property type="match status" value="1"/>
</dbReference>
<keyword evidence="8" id="KW-1208">Phospholipid metabolism</keyword>
<evidence type="ECO:0000256" key="10">
    <source>
        <dbReference type="SAM" id="Phobius"/>
    </source>
</evidence>
<dbReference type="SMART" id="SM00014">
    <property type="entry name" value="acidPPc"/>
    <property type="match status" value="1"/>
</dbReference>
<accession>A0ABP7DKR8</accession>
<dbReference type="Pfam" id="PF19279">
    <property type="entry name" value="YegS_C"/>
    <property type="match status" value="1"/>
</dbReference>
<evidence type="ECO:0000256" key="7">
    <source>
        <dbReference type="ARBA" id="ARBA00023209"/>
    </source>
</evidence>
<dbReference type="PROSITE" id="PS50146">
    <property type="entry name" value="DAGK"/>
    <property type="match status" value="1"/>
</dbReference>
<comment type="cofactor">
    <cofactor evidence="1">
        <name>Mg(2+)</name>
        <dbReference type="ChEBI" id="CHEBI:18420"/>
    </cofactor>
</comment>
<evidence type="ECO:0000313" key="12">
    <source>
        <dbReference type="EMBL" id="GAA3705790.1"/>
    </source>
</evidence>
<dbReference type="PANTHER" id="PTHR12358">
    <property type="entry name" value="SPHINGOSINE KINASE"/>
    <property type="match status" value="1"/>
</dbReference>
<dbReference type="InterPro" id="IPR000326">
    <property type="entry name" value="PAP2/HPO"/>
</dbReference>
<keyword evidence="5" id="KW-0418">Kinase</keyword>
<feature type="transmembrane region" description="Helical" evidence="10">
    <location>
        <begin position="12"/>
        <end position="34"/>
    </location>
</feature>
<keyword evidence="10" id="KW-1133">Transmembrane helix</keyword>
<dbReference type="CDD" id="cd03392">
    <property type="entry name" value="PAP2_like_2"/>
    <property type="match status" value="1"/>
</dbReference>
<comment type="caution">
    <text evidence="12">The sequence shown here is derived from an EMBL/GenBank/DDBJ whole genome shotgun (WGS) entry which is preliminary data.</text>
</comment>
<reference evidence="13" key="1">
    <citation type="journal article" date="2019" name="Int. J. Syst. Evol. Microbiol.">
        <title>The Global Catalogue of Microorganisms (GCM) 10K type strain sequencing project: providing services to taxonomists for standard genome sequencing and annotation.</title>
        <authorList>
            <consortium name="The Broad Institute Genomics Platform"/>
            <consortium name="The Broad Institute Genome Sequencing Center for Infectious Disease"/>
            <person name="Wu L."/>
            <person name="Ma J."/>
        </authorList>
    </citation>
    <scope>NUCLEOTIDE SEQUENCE [LARGE SCALE GENOMIC DNA]</scope>
    <source>
        <strain evidence="13">JCM 16548</strain>
    </source>
</reference>
<organism evidence="12 13">
    <name type="scientific">Microlunatus aurantiacus</name>
    <dbReference type="NCBI Taxonomy" id="446786"/>
    <lineage>
        <taxon>Bacteria</taxon>
        <taxon>Bacillati</taxon>
        <taxon>Actinomycetota</taxon>
        <taxon>Actinomycetes</taxon>
        <taxon>Propionibacteriales</taxon>
        <taxon>Propionibacteriaceae</taxon>
        <taxon>Microlunatus</taxon>
    </lineage>
</organism>